<dbReference type="RefSeq" id="WP_200065584.1">
    <property type="nucleotide sequence ID" value="NZ_JAEHFW010000001.1"/>
</dbReference>
<dbReference type="Pfam" id="PF12867">
    <property type="entry name" value="DinB_2"/>
    <property type="match status" value="1"/>
</dbReference>
<evidence type="ECO:0000259" key="1">
    <source>
        <dbReference type="Pfam" id="PF12867"/>
    </source>
</evidence>
<protein>
    <submittedName>
        <fullName evidence="2">DinB family protein</fullName>
    </submittedName>
</protein>
<proteinExistence type="predicted"/>
<dbReference type="InterPro" id="IPR024775">
    <property type="entry name" value="DinB-like"/>
</dbReference>
<dbReference type="Gene3D" id="1.20.120.450">
    <property type="entry name" value="dinb family like domain"/>
    <property type="match status" value="1"/>
</dbReference>
<keyword evidence="3" id="KW-1185">Reference proteome</keyword>
<sequence>MEKSKLSERWLRGPLPSIPALLQPIAHALLQAKDEVNSIMKDFPEELLWLQVAGLASPAFHLQHMKGVIDRLFTYAMESQLNYDQLTYLAEEGKPTTKLYTLSLLIKSFNDQIDTAIKELSNVDENTLTKHCEVGRKKLPSTAIGLYVHAAEHIMRHVGQLLVTVKISREMNTISL</sequence>
<comment type="caution">
    <text evidence="2">The sequence shown here is derived from an EMBL/GenBank/DDBJ whole genome shotgun (WGS) entry which is preliminary data.</text>
</comment>
<feature type="domain" description="DinB-like" evidence="1">
    <location>
        <begin position="29"/>
        <end position="161"/>
    </location>
</feature>
<dbReference type="EMBL" id="JAEHFW010000001">
    <property type="protein sequence ID" value="MBK0379145.1"/>
    <property type="molecule type" value="Genomic_DNA"/>
</dbReference>
<name>A0A934PU62_9SPHI</name>
<dbReference type="InterPro" id="IPR034660">
    <property type="entry name" value="DinB/YfiT-like"/>
</dbReference>
<dbReference type="Proteomes" id="UP000613193">
    <property type="component" value="Unassembled WGS sequence"/>
</dbReference>
<evidence type="ECO:0000313" key="3">
    <source>
        <dbReference type="Proteomes" id="UP000613193"/>
    </source>
</evidence>
<reference evidence="2" key="1">
    <citation type="submission" date="2020-12" db="EMBL/GenBank/DDBJ databases">
        <title>Bacterial novel species Mucilaginibacter sp. SD-g isolated from soil.</title>
        <authorList>
            <person name="Jung H.-Y."/>
        </authorList>
    </citation>
    <scope>NUCLEOTIDE SEQUENCE</scope>
    <source>
        <strain evidence="2">SD-g</strain>
    </source>
</reference>
<evidence type="ECO:0000313" key="2">
    <source>
        <dbReference type="EMBL" id="MBK0379145.1"/>
    </source>
</evidence>
<organism evidence="2 3">
    <name type="scientific">Mucilaginibacter segetis</name>
    <dbReference type="NCBI Taxonomy" id="2793071"/>
    <lineage>
        <taxon>Bacteria</taxon>
        <taxon>Pseudomonadati</taxon>
        <taxon>Bacteroidota</taxon>
        <taxon>Sphingobacteriia</taxon>
        <taxon>Sphingobacteriales</taxon>
        <taxon>Sphingobacteriaceae</taxon>
        <taxon>Mucilaginibacter</taxon>
    </lineage>
</organism>
<dbReference type="SUPFAM" id="SSF109854">
    <property type="entry name" value="DinB/YfiT-like putative metalloenzymes"/>
    <property type="match status" value="1"/>
</dbReference>
<gene>
    <name evidence="2" type="ORF">I5M19_07500</name>
</gene>
<accession>A0A934PU62</accession>
<dbReference type="AlphaFoldDB" id="A0A934PU62"/>